<dbReference type="Gene3D" id="3.40.630.30">
    <property type="match status" value="1"/>
</dbReference>
<reference evidence="4 5" key="1">
    <citation type="submission" date="2023-05" db="EMBL/GenBank/DDBJ databases">
        <title>Streptantibioticus silvisoli sp. nov., acidotolerant actinomycetes 1 from pine litter.</title>
        <authorList>
            <person name="Swiecimska M."/>
            <person name="Golinska P."/>
            <person name="Sangal V."/>
            <person name="Wachnowicz B."/>
            <person name="Goodfellow M."/>
        </authorList>
    </citation>
    <scope>NUCLEOTIDE SEQUENCE [LARGE SCALE GENOMIC DNA]</scope>
    <source>
        <strain evidence="4 5">DSM 42109</strain>
    </source>
</reference>
<comment type="caution">
    <text evidence="4">The sequence shown here is derived from an EMBL/GenBank/DDBJ whole genome shotgun (WGS) entry which is preliminary data.</text>
</comment>
<dbReference type="InterPro" id="IPR016181">
    <property type="entry name" value="Acyl_CoA_acyltransferase"/>
</dbReference>
<dbReference type="PANTHER" id="PTHR43877">
    <property type="entry name" value="AMINOALKYLPHOSPHONATE N-ACETYLTRANSFERASE-RELATED-RELATED"/>
    <property type="match status" value="1"/>
</dbReference>
<accession>A0ABT6ZQB4</accession>
<dbReference type="EMBL" id="JANCPR020000004">
    <property type="protein sequence ID" value="MDJ1131236.1"/>
    <property type="molecule type" value="Genomic_DNA"/>
</dbReference>
<dbReference type="CDD" id="cd04301">
    <property type="entry name" value="NAT_SF"/>
    <property type="match status" value="1"/>
</dbReference>
<dbReference type="Proteomes" id="UP001214441">
    <property type="component" value="Unassembled WGS sequence"/>
</dbReference>
<evidence type="ECO:0000313" key="4">
    <source>
        <dbReference type="EMBL" id="MDJ1131236.1"/>
    </source>
</evidence>
<dbReference type="InterPro" id="IPR000182">
    <property type="entry name" value="GNAT_dom"/>
</dbReference>
<name>A0ABT6ZQB4_9ACTN</name>
<organism evidence="4 5">
    <name type="scientific">Streptomyces iconiensis</name>
    <dbReference type="NCBI Taxonomy" id="1384038"/>
    <lineage>
        <taxon>Bacteria</taxon>
        <taxon>Bacillati</taxon>
        <taxon>Actinomycetota</taxon>
        <taxon>Actinomycetes</taxon>
        <taxon>Kitasatosporales</taxon>
        <taxon>Streptomycetaceae</taxon>
        <taxon>Streptomyces</taxon>
    </lineage>
</organism>
<gene>
    <name evidence="4" type="ORF">NMN56_004525</name>
</gene>
<protein>
    <submittedName>
        <fullName evidence="4">GNAT family N-acetyltransferase</fullName>
    </submittedName>
</protein>
<dbReference type="SUPFAM" id="SSF55729">
    <property type="entry name" value="Acyl-CoA N-acyltransferases (Nat)"/>
    <property type="match status" value="1"/>
</dbReference>
<evidence type="ECO:0000313" key="5">
    <source>
        <dbReference type="Proteomes" id="UP001214441"/>
    </source>
</evidence>
<keyword evidence="5" id="KW-1185">Reference proteome</keyword>
<evidence type="ECO:0000256" key="1">
    <source>
        <dbReference type="ARBA" id="ARBA00022679"/>
    </source>
</evidence>
<dbReference type="InterPro" id="IPR050832">
    <property type="entry name" value="Bact_Acetyltransf"/>
</dbReference>
<dbReference type="PROSITE" id="PS51186">
    <property type="entry name" value="GNAT"/>
    <property type="match status" value="1"/>
</dbReference>
<feature type="domain" description="N-acetyltransferase" evidence="3">
    <location>
        <begin position="1"/>
        <end position="148"/>
    </location>
</feature>
<proteinExistence type="predicted"/>
<sequence length="148" mass="16154">MKIDRATEADTEVISQLLGQIEAYYGGDYAPADAEQVRAALFSDRPAATVLLARGDDGTVLGMASYTRLWPAAGADTSLYLKELYVREGARRRGVAAAFMERLKEEAAAAGCSRIEWTADDDNPSALRFYEALGVQRHQGKVFYRAGV</sequence>
<keyword evidence="1" id="KW-0808">Transferase</keyword>
<dbReference type="RefSeq" id="WP_274039067.1">
    <property type="nucleotide sequence ID" value="NZ_JANCPR020000004.1"/>
</dbReference>
<evidence type="ECO:0000256" key="2">
    <source>
        <dbReference type="ARBA" id="ARBA00023315"/>
    </source>
</evidence>
<evidence type="ECO:0000259" key="3">
    <source>
        <dbReference type="PROSITE" id="PS51186"/>
    </source>
</evidence>
<keyword evidence="2" id="KW-0012">Acyltransferase</keyword>
<dbReference type="Pfam" id="PF00583">
    <property type="entry name" value="Acetyltransf_1"/>
    <property type="match status" value="1"/>
</dbReference>